<feature type="transmembrane region" description="Helical" evidence="6">
    <location>
        <begin position="313"/>
        <end position="332"/>
    </location>
</feature>
<feature type="non-terminal residue" evidence="7">
    <location>
        <position position="507"/>
    </location>
</feature>
<name>A0A2S4VNW9_9BASI</name>
<dbReference type="AlphaFoldDB" id="A0A2S4VNW9"/>
<dbReference type="InterPro" id="IPR024371">
    <property type="entry name" value="AcetylCoA_trans_1-like"/>
</dbReference>
<evidence type="ECO:0000313" key="7">
    <source>
        <dbReference type="EMBL" id="POW11244.1"/>
    </source>
</evidence>
<dbReference type="GO" id="GO:0016020">
    <property type="term" value="C:membrane"/>
    <property type="evidence" value="ECO:0007669"/>
    <property type="project" value="UniProtKB-SubCell"/>
</dbReference>
<keyword evidence="8" id="KW-1185">Reference proteome</keyword>
<feature type="transmembrane region" description="Helical" evidence="6">
    <location>
        <begin position="478"/>
        <end position="498"/>
    </location>
</feature>
<sequence>MSFHLRARNTATAESQADVLEELELEAGRNVPSPDHNEPNVTKKRSTNIDKFFESDGRLLEPRPPAPSLFSLSSKDKRAMALLVVLYILQGTAVGMTSGSTPVLLGARLSHNQPLFALVEAPVVTDRRHMLLPKYRPQEIMNHPRPGPRRGYSLVVWNSSQRPHLHPPDFYFDHIYGHSRHSSPWLGSRATFSGAVCRMHQLHKHRWRRLFESLTQDYRMVILSGYLKFGSVCYILVTLYLSFLPNDDSVDKDSPESNNLNVKKVYRIMYEICKLKHVQRLILLHFIVNVGVSVNDIATSSRLLEKGLNKDDMALLVWIDFPFQILLGYFVAKWSSGDNPLQPWIWALWFRLAFSAWNVGLVYFFPEAQPLSNSYLILVIASMAMSGLASTVQFVGISAFHAQVADPLIGGTSSTPYLGGACARYFASKGVYSITEANCLIPNANSTQLELHGSECVSDLGKARCADFHGACHAIKDGYYVMQAISIVLGTILLLLVIEPVSRKLGG</sequence>
<reference evidence="7" key="1">
    <citation type="submission" date="2017-12" db="EMBL/GenBank/DDBJ databases">
        <title>Gene loss provides genomic basis for host adaptation in cereal stripe rust fungi.</title>
        <authorList>
            <person name="Xia C."/>
        </authorList>
    </citation>
    <scope>NUCLEOTIDE SEQUENCE [LARGE SCALE GENOMIC DNA]</scope>
    <source>
        <strain evidence="7">93-210</strain>
    </source>
</reference>
<evidence type="ECO:0000256" key="4">
    <source>
        <dbReference type="ARBA" id="ARBA00023136"/>
    </source>
</evidence>
<dbReference type="Proteomes" id="UP000239156">
    <property type="component" value="Unassembled WGS sequence"/>
</dbReference>
<dbReference type="SUPFAM" id="SSF103473">
    <property type="entry name" value="MFS general substrate transporter"/>
    <property type="match status" value="1"/>
</dbReference>
<evidence type="ECO:0000256" key="3">
    <source>
        <dbReference type="ARBA" id="ARBA00022989"/>
    </source>
</evidence>
<organism evidence="7 8">
    <name type="scientific">Puccinia striiformis</name>
    <dbReference type="NCBI Taxonomy" id="27350"/>
    <lineage>
        <taxon>Eukaryota</taxon>
        <taxon>Fungi</taxon>
        <taxon>Dikarya</taxon>
        <taxon>Basidiomycota</taxon>
        <taxon>Pucciniomycotina</taxon>
        <taxon>Pucciniomycetes</taxon>
        <taxon>Pucciniales</taxon>
        <taxon>Pucciniaceae</taxon>
        <taxon>Puccinia</taxon>
    </lineage>
</organism>
<feature type="transmembrane region" description="Helical" evidence="6">
    <location>
        <begin position="376"/>
        <end position="400"/>
    </location>
</feature>
<dbReference type="EMBL" id="PKSL01000040">
    <property type="protein sequence ID" value="POW11244.1"/>
    <property type="molecule type" value="Genomic_DNA"/>
</dbReference>
<evidence type="ECO:0000256" key="2">
    <source>
        <dbReference type="ARBA" id="ARBA00022692"/>
    </source>
</evidence>
<dbReference type="PANTHER" id="PTHR12778">
    <property type="entry name" value="SOLUTE CARRIER FAMILY 33 ACETYL-COA TRANSPORTER -RELATED"/>
    <property type="match status" value="1"/>
</dbReference>
<dbReference type="InterPro" id="IPR036259">
    <property type="entry name" value="MFS_trans_sf"/>
</dbReference>
<gene>
    <name evidence="7" type="ORF">PSTT_05439</name>
</gene>
<dbReference type="InterPro" id="IPR004752">
    <property type="entry name" value="AmpG_permease/AT-1"/>
</dbReference>
<accession>A0A2S4VNW9</accession>
<feature type="region of interest" description="Disordered" evidence="5">
    <location>
        <begin position="25"/>
        <end position="48"/>
    </location>
</feature>
<evidence type="ECO:0000256" key="1">
    <source>
        <dbReference type="ARBA" id="ARBA00004141"/>
    </source>
</evidence>
<keyword evidence="4 6" id="KW-0472">Membrane</keyword>
<keyword evidence="2 6" id="KW-0812">Transmembrane</keyword>
<comment type="caution">
    <text evidence="7">The sequence shown here is derived from an EMBL/GenBank/DDBJ whole genome shotgun (WGS) entry which is preliminary data.</text>
</comment>
<comment type="subcellular location">
    <subcellularLocation>
        <location evidence="1">Membrane</location>
        <topology evidence="1">Multi-pass membrane protein</topology>
    </subcellularLocation>
</comment>
<dbReference type="GO" id="GO:0035348">
    <property type="term" value="P:acetyl-CoA transmembrane transport"/>
    <property type="evidence" value="ECO:0007669"/>
    <property type="project" value="InterPro"/>
</dbReference>
<evidence type="ECO:0000313" key="8">
    <source>
        <dbReference type="Proteomes" id="UP000239156"/>
    </source>
</evidence>
<feature type="transmembrane region" description="Helical" evidence="6">
    <location>
        <begin position="218"/>
        <end position="243"/>
    </location>
</feature>
<evidence type="ECO:0000256" key="6">
    <source>
        <dbReference type="SAM" id="Phobius"/>
    </source>
</evidence>
<dbReference type="GO" id="GO:0008521">
    <property type="term" value="F:acetyl-CoA transmembrane transporter activity"/>
    <property type="evidence" value="ECO:0007669"/>
    <property type="project" value="InterPro"/>
</dbReference>
<dbReference type="VEuPathDB" id="FungiDB:PSHT_08672"/>
<evidence type="ECO:0000256" key="5">
    <source>
        <dbReference type="SAM" id="MobiDB-lite"/>
    </source>
</evidence>
<feature type="transmembrane region" description="Helical" evidence="6">
    <location>
        <begin position="344"/>
        <end position="364"/>
    </location>
</feature>
<keyword evidence="3 6" id="KW-1133">Transmembrane helix</keyword>
<dbReference type="Pfam" id="PF13000">
    <property type="entry name" value="Acatn"/>
    <property type="match status" value="2"/>
</dbReference>
<proteinExistence type="predicted"/>
<dbReference type="VEuPathDB" id="FungiDB:PSTT_05439"/>
<dbReference type="PANTHER" id="PTHR12778:SF9">
    <property type="entry name" value="ACETYL-COENZYME A TRANSPORTER 1"/>
    <property type="match status" value="1"/>
</dbReference>
<protein>
    <submittedName>
        <fullName evidence="7">Uncharacterized protein</fullName>
    </submittedName>
</protein>